<accession>A0A4D9CQ72</accession>
<evidence type="ECO:0000256" key="2">
    <source>
        <dbReference type="ARBA" id="ARBA00023125"/>
    </source>
</evidence>
<evidence type="ECO:0000259" key="5">
    <source>
        <dbReference type="PROSITE" id="PS50943"/>
    </source>
</evidence>
<dbReference type="OrthoDB" id="10253401at2759"/>
<dbReference type="SUPFAM" id="SSF47413">
    <property type="entry name" value="lambda repressor-like DNA-binding domains"/>
    <property type="match status" value="1"/>
</dbReference>
<dbReference type="PANTHER" id="PTHR10245:SF15">
    <property type="entry name" value="ENDOTHELIAL DIFFERENTIATION-RELATED FACTOR 1"/>
    <property type="match status" value="1"/>
</dbReference>
<gene>
    <name evidence="6" type="ORF">NSK_008350</name>
</gene>
<feature type="domain" description="HTH cro/C1-type" evidence="5">
    <location>
        <begin position="94"/>
        <end position="123"/>
    </location>
</feature>
<evidence type="ECO:0000313" key="7">
    <source>
        <dbReference type="Proteomes" id="UP000355283"/>
    </source>
</evidence>
<dbReference type="Proteomes" id="UP000355283">
    <property type="component" value="Unassembled WGS sequence"/>
</dbReference>
<dbReference type="InterPro" id="IPR010982">
    <property type="entry name" value="Lambda_DNA-bd_dom_sf"/>
</dbReference>
<keyword evidence="1" id="KW-0805">Transcription regulation</keyword>
<evidence type="ECO:0000313" key="6">
    <source>
        <dbReference type="EMBL" id="TFJ80207.1"/>
    </source>
</evidence>
<organism evidence="6 7">
    <name type="scientific">Nannochloropsis salina CCMP1776</name>
    <dbReference type="NCBI Taxonomy" id="1027361"/>
    <lineage>
        <taxon>Eukaryota</taxon>
        <taxon>Sar</taxon>
        <taxon>Stramenopiles</taxon>
        <taxon>Ochrophyta</taxon>
        <taxon>Eustigmatophyceae</taxon>
        <taxon>Eustigmatales</taxon>
        <taxon>Monodopsidaceae</taxon>
        <taxon>Microchloropsis</taxon>
        <taxon>Microchloropsis salina</taxon>
    </lineage>
</organism>
<dbReference type="PROSITE" id="PS50943">
    <property type="entry name" value="HTH_CROC1"/>
    <property type="match status" value="1"/>
</dbReference>
<feature type="compositionally biased region" description="Pro residues" evidence="4">
    <location>
        <begin position="128"/>
        <end position="144"/>
    </location>
</feature>
<keyword evidence="3" id="KW-0804">Transcription</keyword>
<protein>
    <recommendedName>
        <fullName evidence="5">HTH cro/C1-type domain-containing protein</fullName>
    </recommendedName>
</protein>
<dbReference type="PANTHER" id="PTHR10245">
    <property type="entry name" value="ENDOTHELIAL DIFFERENTIATION-RELATED FACTOR 1 MULTIPROTEIN BRIDGING FACTOR 1"/>
    <property type="match status" value="1"/>
</dbReference>
<dbReference type="GO" id="GO:0003677">
    <property type="term" value="F:DNA binding"/>
    <property type="evidence" value="ECO:0007669"/>
    <property type="project" value="UniProtKB-KW"/>
</dbReference>
<dbReference type="InterPro" id="IPR001387">
    <property type="entry name" value="Cro/C1-type_HTH"/>
</dbReference>
<dbReference type="CDD" id="cd00093">
    <property type="entry name" value="HTH_XRE"/>
    <property type="match status" value="1"/>
</dbReference>
<dbReference type="Pfam" id="PF08523">
    <property type="entry name" value="MBF1"/>
    <property type="match status" value="1"/>
</dbReference>
<evidence type="ECO:0000256" key="1">
    <source>
        <dbReference type="ARBA" id="ARBA00023015"/>
    </source>
</evidence>
<comment type="caution">
    <text evidence="6">The sequence shown here is derived from an EMBL/GenBank/DDBJ whole genome shotgun (WGS) entry which is preliminary data.</text>
</comment>
<proteinExistence type="predicted"/>
<feature type="compositionally biased region" description="Low complexity" evidence="4">
    <location>
        <begin position="145"/>
        <end position="158"/>
    </location>
</feature>
<evidence type="ECO:0000256" key="3">
    <source>
        <dbReference type="ARBA" id="ARBA00023163"/>
    </source>
</evidence>
<dbReference type="Gene3D" id="1.10.260.40">
    <property type="entry name" value="lambda repressor-like DNA-binding domains"/>
    <property type="match status" value="1"/>
</dbReference>
<dbReference type="GO" id="GO:0005634">
    <property type="term" value="C:nucleus"/>
    <property type="evidence" value="ECO:0007669"/>
    <property type="project" value="TreeGrafter"/>
</dbReference>
<evidence type="ECO:0000256" key="4">
    <source>
        <dbReference type="SAM" id="MobiDB-lite"/>
    </source>
</evidence>
<dbReference type="InterPro" id="IPR013729">
    <property type="entry name" value="MBF1_N"/>
</dbReference>
<name>A0A4D9CQ72_9STRA</name>
<feature type="region of interest" description="Disordered" evidence="4">
    <location>
        <begin position="1"/>
        <end position="71"/>
    </location>
</feature>
<sequence>MADGEWTTVTAKPKKKPATGGARPAGVTQPWQTRSTASSASTYTGGGAASSAKKYAAGENKSAHTNTGANLRKLEEETEDFHVARVDRSFSVALAQARMGKGLSQKELATRICEKPSVINDYEGYGPARPPSLPPSLPPFPPLSPLTSTSPSLAICSA</sequence>
<dbReference type="EMBL" id="SDOX01000175">
    <property type="protein sequence ID" value="TFJ80207.1"/>
    <property type="molecule type" value="Genomic_DNA"/>
</dbReference>
<keyword evidence="2" id="KW-0238">DNA-binding</keyword>
<dbReference type="AlphaFoldDB" id="A0A4D9CQ72"/>
<reference evidence="6 7" key="1">
    <citation type="submission" date="2019-01" db="EMBL/GenBank/DDBJ databases">
        <title>Nuclear Genome Assembly of the Microalgal Biofuel strain Nannochloropsis salina CCMP1776.</title>
        <authorList>
            <person name="Hovde B."/>
        </authorList>
    </citation>
    <scope>NUCLEOTIDE SEQUENCE [LARGE SCALE GENOMIC DNA]</scope>
    <source>
        <strain evidence="6 7">CCMP1776</strain>
    </source>
</reference>
<keyword evidence="7" id="KW-1185">Reference proteome</keyword>
<dbReference type="Pfam" id="PF01381">
    <property type="entry name" value="HTH_3"/>
    <property type="match status" value="1"/>
</dbReference>
<feature type="region of interest" description="Disordered" evidence="4">
    <location>
        <begin position="123"/>
        <end position="158"/>
    </location>
</feature>
<feature type="compositionally biased region" description="Low complexity" evidence="4">
    <location>
        <begin position="35"/>
        <end position="58"/>
    </location>
</feature>